<comment type="caution">
    <text evidence="1">The sequence shown here is derived from an EMBL/GenBank/DDBJ whole genome shotgun (WGS) entry which is preliminary data.</text>
</comment>
<keyword evidence="2" id="KW-1185">Reference proteome</keyword>
<accession>A0A1I4DHK6</accession>
<sequence>MEELSDDWDRQYEAGRWHFLNDIKEAARYGILSAWLGQTGTTRAVLDVGCGEAILYHYLKSSGLQRYCGVDLSEIALGNANVAEECVQLVQSDLESFNVKTADKFSAIVFNEVLYFCEEPELQLNRYAKFLEDNGVIAISMYTPAREKSGANRSIQKVWSETDKSDHWKVLDDLELKSCSKNVGWKLRLVRPVR</sequence>
<dbReference type="PANTHER" id="PTHR43861">
    <property type="entry name" value="TRANS-ACONITATE 2-METHYLTRANSFERASE-RELATED"/>
    <property type="match status" value="1"/>
</dbReference>
<dbReference type="GO" id="GO:0008168">
    <property type="term" value="F:methyltransferase activity"/>
    <property type="evidence" value="ECO:0007669"/>
    <property type="project" value="UniProtKB-KW"/>
</dbReference>
<protein>
    <submittedName>
        <fullName evidence="1">Methyltransferase domain-containing protein</fullName>
    </submittedName>
</protein>
<dbReference type="Proteomes" id="UP000199598">
    <property type="component" value="Unassembled WGS sequence"/>
</dbReference>
<dbReference type="RefSeq" id="WP_093522101.1">
    <property type="nucleotide sequence ID" value="NZ_FOSK01000011.1"/>
</dbReference>
<keyword evidence="1" id="KW-0489">Methyltransferase</keyword>
<organism evidence="1 2">
    <name type="scientific">Pseudovibrio ascidiaceicola</name>
    <dbReference type="NCBI Taxonomy" id="285279"/>
    <lineage>
        <taxon>Bacteria</taxon>
        <taxon>Pseudomonadati</taxon>
        <taxon>Pseudomonadota</taxon>
        <taxon>Alphaproteobacteria</taxon>
        <taxon>Hyphomicrobiales</taxon>
        <taxon>Stappiaceae</taxon>
        <taxon>Pseudovibrio</taxon>
    </lineage>
</organism>
<dbReference type="GO" id="GO:0032259">
    <property type="term" value="P:methylation"/>
    <property type="evidence" value="ECO:0007669"/>
    <property type="project" value="UniProtKB-KW"/>
</dbReference>
<dbReference type="InterPro" id="IPR029063">
    <property type="entry name" value="SAM-dependent_MTases_sf"/>
</dbReference>
<reference evidence="1 2" key="1">
    <citation type="submission" date="2016-10" db="EMBL/GenBank/DDBJ databases">
        <authorList>
            <person name="Varghese N."/>
            <person name="Submissions S."/>
        </authorList>
    </citation>
    <scope>NUCLEOTIDE SEQUENCE [LARGE SCALE GENOMIC DNA]</scope>
    <source>
        <strain evidence="1 2">DSM 16392</strain>
    </source>
</reference>
<keyword evidence="1" id="KW-0808">Transferase</keyword>
<dbReference type="Gene3D" id="3.40.50.150">
    <property type="entry name" value="Vaccinia Virus protein VP39"/>
    <property type="match status" value="1"/>
</dbReference>
<proteinExistence type="predicted"/>
<dbReference type="CDD" id="cd02440">
    <property type="entry name" value="AdoMet_MTases"/>
    <property type="match status" value="1"/>
</dbReference>
<evidence type="ECO:0000313" key="1">
    <source>
        <dbReference type="EMBL" id="SFK91371.1"/>
    </source>
</evidence>
<gene>
    <name evidence="1" type="ORF">SAMN04488518_111138</name>
</gene>
<name>A0A1I4DHK6_9HYPH</name>
<dbReference type="SUPFAM" id="SSF53335">
    <property type="entry name" value="S-adenosyl-L-methionine-dependent methyltransferases"/>
    <property type="match status" value="1"/>
</dbReference>
<evidence type="ECO:0000313" key="2">
    <source>
        <dbReference type="Proteomes" id="UP000199598"/>
    </source>
</evidence>
<dbReference type="EMBL" id="FOSK01000011">
    <property type="protein sequence ID" value="SFK91371.1"/>
    <property type="molecule type" value="Genomic_DNA"/>
</dbReference>
<dbReference type="Pfam" id="PF13489">
    <property type="entry name" value="Methyltransf_23"/>
    <property type="match status" value="1"/>
</dbReference>